<keyword evidence="2 6" id="KW-0645">Protease</keyword>
<evidence type="ECO:0000313" key="7">
    <source>
        <dbReference type="Proteomes" id="UP000501690"/>
    </source>
</evidence>
<name>A0A4D6LE40_VIGUN</name>
<evidence type="ECO:0000256" key="3">
    <source>
        <dbReference type="ARBA" id="ARBA00022801"/>
    </source>
</evidence>
<dbReference type="Gene3D" id="3.40.395.10">
    <property type="entry name" value="Adenoviral Proteinase, Chain A"/>
    <property type="match status" value="1"/>
</dbReference>
<protein>
    <submittedName>
        <fullName evidence="6">Ulp1 protease family</fullName>
    </submittedName>
</protein>
<dbReference type="GO" id="GO:0008234">
    <property type="term" value="F:cysteine-type peptidase activity"/>
    <property type="evidence" value="ECO:0007669"/>
    <property type="project" value="InterPro"/>
</dbReference>
<dbReference type="AlphaFoldDB" id="A0A4D6LE40"/>
<keyword evidence="3" id="KW-0378">Hydrolase</keyword>
<dbReference type="InterPro" id="IPR003653">
    <property type="entry name" value="Peptidase_C48_C"/>
</dbReference>
<evidence type="ECO:0000256" key="4">
    <source>
        <dbReference type="SAM" id="MobiDB-lite"/>
    </source>
</evidence>
<sequence>MEFLVTIVVANDDTSSGVRQRNQTSCGTRKRKGFSSPITPSKAANLFSDRRLADSNRKYEKVKREKRESEPARVSGSVTERFRQPFRQWGWRLVVSETEDCPYHPENEGSLRVSERSFVHENVVAGVVGHHKVMAGECGLNEKARLRTFCYTKWISQMNGIILNRHRERIQGTPFKWCLDMQQPLKICNSLLLELLKRWLPAQESFRVMQRSIPFTCADICMSLGLSVVGLDVDFDKTYCGVVGGLLQDRIVTVETIIEIIQGLVGSDSNEVDNTWAVERLSLCGPELQLIFPRILAWPEVHFKSRRIKKLFQESKICGEWRLREEDKQNIMIREALQLGDEAKSEKPHRMIVKRRQWTLRDYGAYFRAELIVLEDILSAAFRMIVKRRQWTLRDYGAYFRAELIVLEDILSAAFRMIVKRRQWTLRDYGAYFRAELIVLEDILSAAFLFAPIVHDDHWWCYVVNCQEKKLYVLDSIGHSNKIRKRIDNVVAHNLGLLFGMLMKCSEDDFPKFEVHCEITPIQPNLYDYGIIVLQMMDLWDGQKKFDGNTMPNYTNVNCNVDNIYRQEILQYYDALL</sequence>
<keyword evidence="7" id="KW-1185">Reference proteome</keyword>
<comment type="similarity">
    <text evidence="1">Belongs to the peptidase C48 family.</text>
</comment>
<feature type="domain" description="Ubiquitin-like protease family profile" evidence="5">
    <location>
        <begin position="350"/>
        <end position="540"/>
    </location>
</feature>
<feature type="region of interest" description="Disordered" evidence="4">
    <location>
        <begin position="15"/>
        <end position="41"/>
    </location>
</feature>
<dbReference type="EMBL" id="CP039347">
    <property type="protein sequence ID" value="QCD86778.1"/>
    <property type="molecule type" value="Genomic_DNA"/>
</dbReference>
<reference evidence="6 7" key="1">
    <citation type="submission" date="2019-04" db="EMBL/GenBank/DDBJ databases">
        <title>An improved genome assembly and genetic linkage map for asparagus bean, Vigna unguiculata ssp. sesquipedialis.</title>
        <authorList>
            <person name="Xia Q."/>
            <person name="Zhang R."/>
            <person name="Dong Y."/>
        </authorList>
    </citation>
    <scope>NUCLEOTIDE SEQUENCE [LARGE SCALE GENOMIC DNA]</scope>
    <source>
        <tissue evidence="6">Leaf</tissue>
    </source>
</reference>
<feature type="compositionally biased region" description="Polar residues" evidence="4">
    <location>
        <begin position="15"/>
        <end position="27"/>
    </location>
</feature>
<dbReference type="GO" id="GO:0006508">
    <property type="term" value="P:proteolysis"/>
    <property type="evidence" value="ECO:0007669"/>
    <property type="project" value="UniProtKB-KW"/>
</dbReference>
<dbReference type="Pfam" id="PF02902">
    <property type="entry name" value="Peptidase_C48"/>
    <property type="match status" value="1"/>
</dbReference>
<accession>A0A4D6LE40</accession>
<evidence type="ECO:0000256" key="2">
    <source>
        <dbReference type="ARBA" id="ARBA00022670"/>
    </source>
</evidence>
<gene>
    <name evidence="6" type="ORF">DEO72_LG3g1304</name>
</gene>
<evidence type="ECO:0000259" key="5">
    <source>
        <dbReference type="PROSITE" id="PS50600"/>
    </source>
</evidence>
<dbReference type="Proteomes" id="UP000501690">
    <property type="component" value="Linkage Group LG3"/>
</dbReference>
<dbReference type="SUPFAM" id="SSF54001">
    <property type="entry name" value="Cysteine proteinases"/>
    <property type="match status" value="1"/>
</dbReference>
<dbReference type="PROSITE" id="PS50600">
    <property type="entry name" value="ULP_PROTEASE"/>
    <property type="match status" value="1"/>
</dbReference>
<organism evidence="6 7">
    <name type="scientific">Vigna unguiculata</name>
    <name type="common">Cowpea</name>
    <dbReference type="NCBI Taxonomy" id="3917"/>
    <lineage>
        <taxon>Eukaryota</taxon>
        <taxon>Viridiplantae</taxon>
        <taxon>Streptophyta</taxon>
        <taxon>Embryophyta</taxon>
        <taxon>Tracheophyta</taxon>
        <taxon>Spermatophyta</taxon>
        <taxon>Magnoliopsida</taxon>
        <taxon>eudicotyledons</taxon>
        <taxon>Gunneridae</taxon>
        <taxon>Pentapetalae</taxon>
        <taxon>rosids</taxon>
        <taxon>fabids</taxon>
        <taxon>Fabales</taxon>
        <taxon>Fabaceae</taxon>
        <taxon>Papilionoideae</taxon>
        <taxon>50 kb inversion clade</taxon>
        <taxon>NPAAA clade</taxon>
        <taxon>indigoferoid/millettioid clade</taxon>
        <taxon>Phaseoleae</taxon>
        <taxon>Vigna</taxon>
    </lineage>
</organism>
<evidence type="ECO:0000256" key="1">
    <source>
        <dbReference type="ARBA" id="ARBA00005234"/>
    </source>
</evidence>
<dbReference type="InterPro" id="IPR038765">
    <property type="entry name" value="Papain-like_cys_pep_sf"/>
</dbReference>
<evidence type="ECO:0000313" key="6">
    <source>
        <dbReference type="EMBL" id="QCD86778.1"/>
    </source>
</evidence>
<proteinExistence type="inferred from homology"/>